<evidence type="ECO:0000256" key="6">
    <source>
        <dbReference type="SAM" id="Phobius"/>
    </source>
</evidence>
<evidence type="ECO:0000256" key="1">
    <source>
        <dbReference type="ARBA" id="ARBA00004141"/>
    </source>
</evidence>
<organism evidence="8 9">
    <name type="scientific">Streptomyces wuyuanensis</name>
    <dbReference type="NCBI Taxonomy" id="1196353"/>
    <lineage>
        <taxon>Bacteria</taxon>
        <taxon>Bacillati</taxon>
        <taxon>Actinomycetota</taxon>
        <taxon>Actinomycetes</taxon>
        <taxon>Kitasatosporales</taxon>
        <taxon>Streptomycetaceae</taxon>
        <taxon>Streptomyces</taxon>
    </lineage>
</organism>
<evidence type="ECO:0000256" key="3">
    <source>
        <dbReference type="ARBA" id="ARBA00022692"/>
    </source>
</evidence>
<feature type="domain" description="GtrA/DPMS transmembrane" evidence="7">
    <location>
        <begin position="27"/>
        <end position="149"/>
    </location>
</feature>
<evidence type="ECO:0000256" key="4">
    <source>
        <dbReference type="ARBA" id="ARBA00022989"/>
    </source>
</evidence>
<dbReference type="PANTHER" id="PTHR38459">
    <property type="entry name" value="PROPHAGE BACTOPRENOL-LINKED GLUCOSE TRANSLOCASE HOMOLOG"/>
    <property type="match status" value="1"/>
</dbReference>
<dbReference type="InterPro" id="IPR051401">
    <property type="entry name" value="GtrA_CellWall_Glycosyl"/>
</dbReference>
<gene>
    <name evidence="8" type="ORF">SAMN05444921_10225</name>
</gene>
<dbReference type="PANTHER" id="PTHR38459:SF6">
    <property type="entry name" value="ARABINOGALACTAN BIOSYNTHESIS RECRUITING PROTEIN RV3789"/>
    <property type="match status" value="1"/>
</dbReference>
<keyword evidence="5 6" id="KW-0472">Membrane</keyword>
<evidence type="ECO:0000256" key="2">
    <source>
        <dbReference type="ARBA" id="ARBA00009399"/>
    </source>
</evidence>
<sequence length="164" mass="17340">MTEPLHRPLLRRRARACGPDGRELVSFLLVGCCAYAVDLALFAVLRGALGWEPLTAKALSFLAGSGVAYLGNALGTYGGRGRARRVSWRDCCAFFGVNAAGALVQLLCLAVSHHVLGFTSARADTVSGLGVGMVLATCLRFWGTRTLVFGSTAPTGGRRRPWTG</sequence>
<keyword evidence="4 6" id="KW-1133">Transmembrane helix</keyword>
<feature type="transmembrane region" description="Helical" evidence="6">
    <location>
        <begin position="125"/>
        <end position="142"/>
    </location>
</feature>
<evidence type="ECO:0000313" key="8">
    <source>
        <dbReference type="EMBL" id="SDL88429.1"/>
    </source>
</evidence>
<dbReference type="InterPro" id="IPR007267">
    <property type="entry name" value="GtrA_DPMS_TM"/>
</dbReference>
<evidence type="ECO:0000256" key="5">
    <source>
        <dbReference type="ARBA" id="ARBA00023136"/>
    </source>
</evidence>
<comment type="similarity">
    <text evidence="2">Belongs to the GtrA family.</text>
</comment>
<dbReference type="STRING" id="1196353.SAMN05444921_10225"/>
<evidence type="ECO:0000313" key="9">
    <source>
        <dbReference type="Proteomes" id="UP000199063"/>
    </source>
</evidence>
<feature type="transmembrane region" description="Helical" evidence="6">
    <location>
        <begin position="91"/>
        <end position="113"/>
    </location>
</feature>
<dbReference type="Pfam" id="PF04138">
    <property type="entry name" value="GtrA_DPMS_TM"/>
    <property type="match status" value="1"/>
</dbReference>
<dbReference type="AlphaFoldDB" id="A0A1G9NPV7"/>
<feature type="transmembrane region" description="Helical" evidence="6">
    <location>
        <begin position="58"/>
        <end position="79"/>
    </location>
</feature>
<protein>
    <submittedName>
        <fullName evidence="8">Putative flippase GtrA (Transmembrane translocase of bactoprenol-linked glucose)</fullName>
    </submittedName>
</protein>
<evidence type="ECO:0000259" key="7">
    <source>
        <dbReference type="Pfam" id="PF04138"/>
    </source>
</evidence>
<dbReference type="EMBL" id="FNHI01000002">
    <property type="protein sequence ID" value="SDL88429.1"/>
    <property type="molecule type" value="Genomic_DNA"/>
</dbReference>
<feature type="transmembrane region" description="Helical" evidence="6">
    <location>
        <begin position="21"/>
        <end position="46"/>
    </location>
</feature>
<dbReference type="GO" id="GO:0000271">
    <property type="term" value="P:polysaccharide biosynthetic process"/>
    <property type="evidence" value="ECO:0007669"/>
    <property type="project" value="InterPro"/>
</dbReference>
<name>A0A1G9NPV7_9ACTN</name>
<proteinExistence type="inferred from homology"/>
<dbReference type="GO" id="GO:0005886">
    <property type="term" value="C:plasma membrane"/>
    <property type="evidence" value="ECO:0007669"/>
    <property type="project" value="TreeGrafter"/>
</dbReference>
<accession>A0A1G9NPV7</accession>
<reference evidence="9" key="1">
    <citation type="submission" date="2016-10" db="EMBL/GenBank/DDBJ databases">
        <authorList>
            <person name="Varghese N."/>
            <person name="Submissions S."/>
        </authorList>
    </citation>
    <scope>NUCLEOTIDE SEQUENCE [LARGE SCALE GENOMIC DNA]</scope>
    <source>
        <strain evidence="9">CGMCC 4.7042</strain>
    </source>
</reference>
<dbReference type="Proteomes" id="UP000199063">
    <property type="component" value="Unassembled WGS sequence"/>
</dbReference>
<keyword evidence="9" id="KW-1185">Reference proteome</keyword>
<comment type="subcellular location">
    <subcellularLocation>
        <location evidence="1">Membrane</location>
        <topology evidence="1">Multi-pass membrane protein</topology>
    </subcellularLocation>
</comment>
<keyword evidence="3 6" id="KW-0812">Transmembrane</keyword>